<protein>
    <submittedName>
        <fullName evidence="2">Uncharacterized protein</fullName>
    </submittedName>
</protein>
<accession>A0A4P9W2K4</accession>
<keyword evidence="3" id="KW-1185">Reference proteome</keyword>
<dbReference type="Proteomes" id="UP000269721">
    <property type="component" value="Unassembled WGS sequence"/>
</dbReference>
<evidence type="ECO:0000256" key="1">
    <source>
        <dbReference type="SAM" id="MobiDB-lite"/>
    </source>
</evidence>
<evidence type="ECO:0000313" key="2">
    <source>
        <dbReference type="EMBL" id="RKO85605.1"/>
    </source>
</evidence>
<reference evidence="3" key="1">
    <citation type="journal article" date="2018" name="Nat. Microbiol.">
        <title>Leveraging single-cell genomics to expand the fungal tree of life.</title>
        <authorList>
            <person name="Ahrendt S.R."/>
            <person name="Quandt C.A."/>
            <person name="Ciobanu D."/>
            <person name="Clum A."/>
            <person name="Salamov A."/>
            <person name="Andreopoulos B."/>
            <person name="Cheng J.F."/>
            <person name="Woyke T."/>
            <person name="Pelin A."/>
            <person name="Henrissat B."/>
            <person name="Reynolds N.K."/>
            <person name="Benny G.L."/>
            <person name="Smith M.E."/>
            <person name="James T.Y."/>
            <person name="Grigoriev I.V."/>
        </authorList>
    </citation>
    <scope>NUCLEOTIDE SEQUENCE [LARGE SCALE GENOMIC DNA]</scope>
</reference>
<name>A0A4P9W2K4_9FUNG</name>
<sequence length="209" mass="22163">MSIPPRKAVSSANQPLRSSLGPIQSLRRDHQGKLELVQLKAYGEQLQWGIPERILPAPDSEGSTLMTLAKLHRGVGLSLASAGTARAGLTVTRCGAAQIVAVDAFDTKLTSRLNLIACRIDLTGVDGGIDGIVERSATTPEHLPRIKAAGACESDEAAGRSLACQVAQEGLDVVIGKPCEGPWRLEGGVGKLSAWDVGMQHGFERVRRR</sequence>
<gene>
    <name evidence="2" type="ORF">BDK51DRAFT_47837</name>
</gene>
<organism evidence="2 3">
    <name type="scientific">Blyttiomyces helicus</name>
    <dbReference type="NCBI Taxonomy" id="388810"/>
    <lineage>
        <taxon>Eukaryota</taxon>
        <taxon>Fungi</taxon>
        <taxon>Fungi incertae sedis</taxon>
        <taxon>Chytridiomycota</taxon>
        <taxon>Chytridiomycota incertae sedis</taxon>
        <taxon>Chytridiomycetes</taxon>
        <taxon>Chytridiomycetes incertae sedis</taxon>
        <taxon>Blyttiomyces</taxon>
    </lineage>
</organism>
<dbReference type="AlphaFoldDB" id="A0A4P9W2K4"/>
<proteinExistence type="predicted"/>
<evidence type="ECO:0000313" key="3">
    <source>
        <dbReference type="Proteomes" id="UP000269721"/>
    </source>
</evidence>
<feature type="region of interest" description="Disordered" evidence="1">
    <location>
        <begin position="1"/>
        <end position="24"/>
    </location>
</feature>
<dbReference type="EMBL" id="KZ998923">
    <property type="protein sequence ID" value="RKO85605.1"/>
    <property type="molecule type" value="Genomic_DNA"/>
</dbReference>